<comment type="caution">
    <text evidence="1">The sequence shown here is derived from an EMBL/GenBank/DDBJ whole genome shotgun (WGS) entry which is preliminary data.</text>
</comment>
<organism evidence="1 2">
    <name type="scientific">Lepraria finkii</name>
    <dbReference type="NCBI Taxonomy" id="1340010"/>
    <lineage>
        <taxon>Eukaryota</taxon>
        <taxon>Fungi</taxon>
        <taxon>Dikarya</taxon>
        <taxon>Ascomycota</taxon>
        <taxon>Pezizomycotina</taxon>
        <taxon>Lecanoromycetes</taxon>
        <taxon>OSLEUM clade</taxon>
        <taxon>Lecanoromycetidae</taxon>
        <taxon>Lecanorales</taxon>
        <taxon>Lecanorineae</taxon>
        <taxon>Stereocaulaceae</taxon>
        <taxon>Lepraria</taxon>
    </lineage>
</organism>
<name>A0ABR4APM8_9LECA</name>
<proteinExistence type="predicted"/>
<dbReference type="EMBL" id="JBHFEH010000102">
    <property type="protein sequence ID" value="KAL2047425.1"/>
    <property type="molecule type" value="Genomic_DNA"/>
</dbReference>
<protein>
    <submittedName>
        <fullName evidence="1">Uncharacterized protein</fullName>
    </submittedName>
</protein>
<keyword evidence="2" id="KW-1185">Reference proteome</keyword>
<reference evidence="1 2" key="1">
    <citation type="submission" date="2024-09" db="EMBL/GenBank/DDBJ databases">
        <title>Rethinking Asexuality: The Enigmatic Case of Functional Sexual Genes in Lepraria (Stereocaulaceae).</title>
        <authorList>
            <person name="Doellman M."/>
            <person name="Sun Y."/>
            <person name="Barcenas-Pena A."/>
            <person name="Lumbsch H.T."/>
            <person name="Grewe F."/>
        </authorList>
    </citation>
    <scope>NUCLEOTIDE SEQUENCE [LARGE SCALE GENOMIC DNA]</scope>
    <source>
        <strain evidence="1 2">Grewe 0041</strain>
    </source>
</reference>
<accession>A0ABR4APM8</accession>
<sequence length="175" mass="19611">MASSSDDNLFAIADLKHEMRQALEAILNEIDASMSGADVPVEIDRLWLIQRVGYAIPQMKYLLVSNNPEKAHGQLLKHHSEHANDLGDLGCLPCEIWDMTYTHWVLTAGAANNTVLIQCSPPLIEEVSDALFMHGIFQPVLNFASIRRYSQFLFHKTSPTRSEFSVSESILESNI</sequence>
<gene>
    <name evidence="1" type="ORF">ABVK25_011533</name>
</gene>
<evidence type="ECO:0000313" key="2">
    <source>
        <dbReference type="Proteomes" id="UP001590951"/>
    </source>
</evidence>
<evidence type="ECO:0000313" key="1">
    <source>
        <dbReference type="EMBL" id="KAL2047425.1"/>
    </source>
</evidence>
<dbReference type="Proteomes" id="UP001590951">
    <property type="component" value="Unassembled WGS sequence"/>
</dbReference>